<accession>A0A544T1T6</accession>
<evidence type="ECO:0000313" key="2">
    <source>
        <dbReference type="EMBL" id="TQR11398.1"/>
    </source>
</evidence>
<dbReference type="RefSeq" id="WP_142539843.1">
    <property type="nucleotide sequence ID" value="NZ_BMIE01000007.1"/>
</dbReference>
<reference evidence="2 3" key="1">
    <citation type="submission" date="2019-05" db="EMBL/GenBank/DDBJ databases">
        <title>Psychrobacillus vulpis sp. nov., a new species isolated from feces of a red fox that inhabits in The Tablas de Daimiel Natural Park, Albacete, Spain.</title>
        <authorList>
            <person name="Rodriguez M."/>
            <person name="Reina J.C."/>
            <person name="Bejar V."/>
            <person name="Llamas I."/>
        </authorList>
    </citation>
    <scope>NUCLEOTIDE SEQUENCE [LARGE SCALE GENOMIC DNA]</scope>
    <source>
        <strain evidence="2 3">NEAU-3TGS17</strain>
    </source>
</reference>
<sequence length="628" mass="69887">MENDILNSDILRLRLIDLEYKGLKNEDFEKEIRRIYFEETGHELKADIEILKSSDAKSIKGDESGYDGTAVYFKTEGKDNDQLYILSQGSQQAKDWEYNMNAMLAGQDASQTYATYNFVKDAKEHFNVNDTANQTDIIGMSHSLAHNNNASTQLIYNVFDRVYSVNGAQTNYYQLYSANAEFRQEVNKQFSLNRNDYLAIYKLDPAQLRNFTEEYYEKKGNTKGIYQLISTDDPLYGISGARGFFPVGTVEMIDTNTERPGIRDIFDQLPDSEVAHLQQLAITYTVAEKAGSANGLKELTGLDISIFEGAKGNWDYAKLYMTKGDEINAMIADMNTKVPPLIDSIKKMTSNSDVIFSHFVDAGYLSEADKDIVVKELTNIEGLLEEMKSLIQTNNSIRESQYDGNYSGSNPFMTVLGADIGSLIRLLNLKDSFTESFEKLQHILGPMLAEIGDSHSILEMLNALGLQSGRAYSGSDLILVKGSGADKIKVNISAAVRMYQQGNESLEVKNRHVEALIAALDAELVDGFMLERTKVVSRINEIESNPSSYADHINACVAPSGNKAEVVGANVHEYLPPLSGIQFDGIQSILQTEITNAKTFLTTSRTAIETLFDKDEFVAALFDYVPGG</sequence>
<feature type="domain" description="DUF6792" evidence="1">
    <location>
        <begin position="19"/>
        <end position="236"/>
    </location>
</feature>
<dbReference type="AlphaFoldDB" id="A0A544T1T6"/>
<dbReference type="OrthoDB" id="2712710at2"/>
<comment type="caution">
    <text evidence="2">The sequence shown here is derived from an EMBL/GenBank/DDBJ whole genome shotgun (WGS) entry which is preliminary data.</text>
</comment>
<evidence type="ECO:0000259" key="1">
    <source>
        <dbReference type="Pfam" id="PF20591"/>
    </source>
</evidence>
<organism evidence="2 3">
    <name type="scientific">Psychrobacillus lasiicapitis</name>
    <dbReference type="NCBI Taxonomy" id="1636719"/>
    <lineage>
        <taxon>Bacteria</taxon>
        <taxon>Bacillati</taxon>
        <taxon>Bacillota</taxon>
        <taxon>Bacilli</taxon>
        <taxon>Bacillales</taxon>
        <taxon>Bacillaceae</taxon>
        <taxon>Psychrobacillus</taxon>
    </lineage>
</organism>
<dbReference type="EMBL" id="VDGH01000009">
    <property type="protein sequence ID" value="TQR11398.1"/>
    <property type="molecule type" value="Genomic_DNA"/>
</dbReference>
<gene>
    <name evidence="2" type="ORF">FG382_15750</name>
</gene>
<keyword evidence="3" id="KW-1185">Reference proteome</keyword>
<evidence type="ECO:0000313" key="3">
    <source>
        <dbReference type="Proteomes" id="UP000317316"/>
    </source>
</evidence>
<dbReference type="Proteomes" id="UP000317316">
    <property type="component" value="Unassembled WGS sequence"/>
</dbReference>
<dbReference type="InterPro" id="IPR046742">
    <property type="entry name" value="DUF6792"/>
</dbReference>
<dbReference type="Pfam" id="PF20591">
    <property type="entry name" value="DUF6792"/>
    <property type="match status" value="1"/>
</dbReference>
<name>A0A544T1T6_9BACI</name>
<proteinExistence type="predicted"/>
<protein>
    <recommendedName>
        <fullName evidence="1">DUF6792 domain-containing protein</fullName>
    </recommendedName>
</protein>